<dbReference type="Proteomes" id="UP000519439">
    <property type="component" value="Unassembled WGS sequence"/>
</dbReference>
<reference evidence="1 2" key="1">
    <citation type="submission" date="2020-08" db="EMBL/GenBank/DDBJ databases">
        <title>Genomic Encyclopedia of Type Strains, Phase IV (KMG-IV): sequencing the most valuable type-strain genomes for metagenomic binning, comparative biology and taxonomic classification.</title>
        <authorList>
            <person name="Goeker M."/>
        </authorList>
    </citation>
    <scope>NUCLEOTIDE SEQUENCE [LARGE SCALE GENOMIC DNA]</scope>
    <source>
        <strain evidence="1 2">DSM 15743</strain>
    </source>
</reference>
<proteinExistence type="predicted"/>
<evidence type="ECO:0000313" key="1">
    <source>
        <dbReference type="EMBL" id="MBB4041960.1"/>
    </source>
</evidence>
<keyword evidence="2" id="KW-1185">Reference proteome</keyword>
<sequence length="35" mass="3538">MGQGVALPCLVLAPVASTGVAMQKILEGAYQVQHG</sequence>
<dbReference type="EMBL" id="JACIDC010000017">
    <property type="protein sequence ID" value="MBB4041960.1"/>
    <property type="molecule type" value="Genomic_DNA"/>
</dbReference>
<gene>
    <name evidence="1" type="ORF">GGR34_003644</name>
</gene>
<name>A0A7W6II74_9HYPH</name>
<dbReference type="AlphaFoldDB" id="A0A7W6II74"/>
<comment type="caution">
    <text evidence="1">The sequence shown here is derived from an EMBL/GenBank/DDBJ whole genome shotgun (WGS) entry which is preliminary data.</text>
</comment>
<organism evidence="1 2">
    <name type="scientific">Microvirga flocculans</name>
    <dbReference type="NCBI Taxonomy" id="217168"/>
    <lineage>
        <taxon>Bacteria</taxon>
        <taxon>Pseudomonadati</taxon>
        <taxon>Pseudomonadota</taxon>
        <taxon>Alphaproteobacteria</taxon>
        <taxon>Hyphomicrobiales</taxon>
        <taxon>Methylobacteriaceae</taxon>
        <taxon>Microvirga</taxon>
    </lineage>
</organism>
<evidence type="ECO:0000313" key="2">
    <source>
        <dbReference type="Proteomes" id="UP000519439"/>
    </source>
</evidence>
<accession>A0A7W6II74</accession>
<protein>
    <submittedName>
        <fullName evidence="1">Uncharacterized protein</fullName>
    </submittedName>
</protein>